<dbReference type="AlphaFoldDB" id="A0A7T5R3N4"/>
<organism evidence="3 4">
    <name type="scientific">Micavibrio aeruginosavorus</name>
    <dbReference type="NCBI Taxonomy" id="349221"/>
    <lineage>
        <taxon>Bacteria</taxon>
        <taxon>Pseudomonadati</taxon>
        <taxon>Bdellovibrionota</taxon>
        <taxon>Bdellovibrionia</taxon>
        <taxon>Bdellovibrionales</taxon>
        <taxon>Pseudobdellovibrionaceae</taxon>
        <taxon>Micavibrio</taxon>
    </lineage>
</organism>
<dbReference type="Pfam" id="PF07603">
    <property type="entry name" value="Lcl_C"/>
    <property type="match status" value="1"/>
</dbReference>
<gene>
    <name evidence="3" type="ORF">HYS17_04125</name>
</gene>
<protein>
    <submittedName>
        <fullName evidence="3">DUF1566 domain-containing protein</fullName>
    </submittedName>
</protein>
<dbReference type="Proteomes" id="UP000595362">
    <property type="component" value="Chromosome"/>
</dbReference>
<evidence type="ECO:0000256" key="1">
    <source>
        <dbReference type="SAM" id="SignalP"/>
    </source>
</evidence>
<feature type="signal peptide" evidence="1">
    <location>
        <begin position="1"/>
        <end position="30"/>
    </location>
</feature>
<reference evidence="3 4" key="1">
    <citation type="submission" date="2020-07" db="EMBL/GenBank/DDBJ databases">
        <title>Huge and variable diversity of episymbiotic CPR bacteria and DPANN archaea in groundwater ecosystems.</title>
        <authorList>
            <person name="He C.Y."/>
            <person name="Keren R."/>
            <person name="Whittaker M."/>
            <person name="Farag I.F."/>
            <person name="Doudna J."/>
            <person name="Cate J.H.D."/>
            <person name="Banfield J.F."/>
        </authorList>
    </citation>
    <scope>NUCLEOTIDE SEQUENCE [LARGE SCALE GENOMIC DNA]</scope>
    <source>
        <strain evidence="3">NC_groundwater_70_Ag_B-0.1um_54_66</strain>
    </source>
</reference>
<name>A0A7T5R3N4_9BACT</name>
<keyword evidence="1" id="KW-0732">Signal</keyword>
<accession>A0A7T5R3N4</accession>
<feature type="chain" id="PRO_5032869503" evidence="1">
    <location>
        <begin position="31"/>
        <end position="422"/>
    </location>
</feature>
<dbReference type="EMBL" id="CP066681">
    <property type="protein sequence ID" value="QQG36965.1"/>
    <property type="molecule type" value="Genomic_DNA"/>
</dbReference>
<proteinExistence type="predicted"/>
<evidence type="ECO:0000313" key="3">
    <source>
        <dbReference type="EMBL" id="QQG36965.1"/>
    </source>
</evidence>
<evidence type="ECO:0000313" key="4">
    <source>
        <dbReference type="Proteomes" id="UP000595362"/>
    </source>
</evidence>
<feature type="domain" description="Lcl C-terminal" evidence="2">
    <location>
        <begin position="342"/>
        <end position="421"/>
    </location>
</feature>
<evidence type="ECO:0000259" key="2">
    <source>
        <dbReference type="Pfam" id="PF07603"/>
    </source>
</evidence>
<sequence length="422" mass="44068">MLNRYVGYKLIFADIILMALILATPFTASAQDAQPGDACATANAYVISGGPESAGKVFTMTCQGGVWTRITESDTAGNLGVKKALPKTPLDVAGEIKIGTTTGLTCDIDREGGLRYNATSNCLELCNGVGWACISIAACGDATPNAFDFTDLVNQSTSTLVASNILQITGITCTVNVAVSGEGSPQFRACGDSGCSVVLLDWSTTGTVDNNSYIQLRLTTSAAGGDTYSATLSVGAGADVWNATPTGDCTGSPAPGTVCPDGTVYAGLSPDGNVQMFVTRCDAGMSWDGSNCTGTRLSLSWNDGDSNWVLTSYTSAITGETNTSGIVALDSNNVTGGFQDHVAAVHCNNLSQNGYTDWYLPASQEMNVIYGNKGAIGQFNTGSYYWSSSEDSGNAAWYRRFSDGVQGTNYKNTGYPIRCARR</sequence>
<dbReference type="InterPro" id="IPR011460">
    <property type="entry name" value="Lcl_C"/>
</dbReference>